<evidence type="ECO:0000313" key="1">
    <source>
        <dbReference type="EMBL" id="GLQ12474.1"/>
    </source>
</evidence>
<dbReference type="EMBL" id="BSNG01000004">
    <property type="protein sequence ID" value="GLQ12474.1"/>
    <property type="molecule type" value="Genomic_DNA"/>
</dbReference>
<dbReference type="Proteomes" id="UP001161406">
    <property type="component" value="Unassembled WGS sequence"/>
</dbReference>
<keyword evidence="2" id="KW-1185">Reference proteome</keyword>
<accession>A0ABQ5UMX9</accession>
<protein>
    <recommendedName>
        <fullName evidence="3">AAA domain-containing protein</fullName>
    </recommendedName>
</protein>
<evidence type="ECO:0008006" key="3">
    <source>
        <dbReference type="Google" id="ProtNLM"/>
    </source>
</evidence>
<name>A0ABQ5UMX9_9HYPH</name>
<reference evidence="1" key="1">
    <citation type="journal article" date="2014" name="Int. J. Syst. Evol. Microbiol.">
        <title>Complete genome of a new Firmicutes species belonging to the dominant human colonic microbiota ('Ruminococcus bicirculans') reveals two chromosomes and a selective capacity to utilize plant glucans.</title>
        <authorList>
            <consortium name="NISC Comparative Sequencing Program"/>
            <person name="Wegmann U."/>
            <person name="Louis P."/>
            <person name="Goesmann A."/>
            <person name="Henrissat B."/>
            <person name="Duncan S.H."/>
            <person name="Flint H.J."/>
        </authorList>
    </citation>
    <scope>NUCLEOTIDE SEQUENCE</scope>
    <source>
        <strain evidence="1">NBRC 103855</strain>
    </source>
</reference>
<gene>
    <name evidence="1" type="ORF">GCM10007913_44070</name>
</gene>
<dbReference type="SUPFAM" id="SSF52540">
    <property type="entry name" value="P-loop containing nucleoside triphosphate hydrolases"/>
    <property type="match status" value="1"/>
</dbReference>
<proteinExistence type="predicted"/>
<dbReference type="InterPro" id="IPR027417">
    <property type="entry name" value="P-loop_NTPase"/>
</dbReference>
<comment type="caution">
    <text evidence="1">The sequence shown here is derived from an EMBL/GenBank/DDBJ whole genome shotgun (WGS) entry which is preliminary data.</text>
</comment>
<organism evidence="1 2">
    <name type="scientific">Devosia yakushimensis</name>
    <dbReference type="NCBI Taxonomy" id="470028"/>
    <lineage>
        <taxon>Bacteria</taxon>
        <taxon>Pseudomonadati</taxon>
        <taxon>Pseudomonadota</taxon>
        <taxon>Alphaproteobacteria</taxon>
        <taxon>Hyphomicrobiales</taxon>
        <taxon>Devosiaceae</taxon>
        <taxon>Devosia</taxon>
    </lineage>
</organism>
<dbReference type="RefSeq" id="WP_284394478.1">
    <property type="nucleotide sequence ID" value="NZ_BSNG01000004.1"/>
</dbReference>
<reference evidence="1" key="2">
    <citation type="submission" date="2023-01" db="EMBL/GenBank/DDBJ databases">
        <title>Draft genome sequence of Devosia yakushimensis strain NBRC 103855.</title>
        <authorList>
            <person name="Sun Q."/>
            <person name="Mori K."/>
        </authorList>
    </citation>
    <scope>NUCLEOTIDE SEQUENCE</scope>
    <source>
        <strain evidence="1">NBRC 103855</strain>
    </source>
</reference>
<evidence type="ECO:0000313" key="2">
    <source>
        <dbReference type="Proteomes" id="UP001161406"/>
    </source>
</evidence>
<sequence>MAPLVLIFGTSHVGKSTLAARLGEQLAWPVYSTDKMGRHPGRPWPEVREPVAEHYRRLSDETIYWFLLTHQENIWPHISRQIAEAGAQDVGSVFEGSALRPEFLVTLESPNTHPIGLYAEDGFLRDRILQQSGYAGRDAVQRQLIDKFITRSLRQNADFRETATRLGLPLVDAADNVALAEFTDRMLVALG</sequence>
<dbReference type="Gene3D" id="3.40.50.300">
    <property type="entry name" value="P-loop containing nucleotide triphosphate hydrolases"/>
    <property type="match status" value="1"/>
</dbReference>